<evidence type="ECO:0000313" key="1">
    <source>
        <dbReference type="EMBL" id="RHZ68812.1"/>
    </source>
</evidence>
<dbReference type="AlphaFoldDB" id="A0A397I0T9"/>
<accession>A0A397I0T9</accession>
<dbReference type="Proteomes" id="UP000266861">
    <property type="component" value="Unassembled WGS sequence"/>
</dbReference>
<comment type="caution">
    <text evidence="1">The sequence shown here is derived from an EMBL/GenBank/DDBJ whole genome shotgun (WGS) entry which is preliminary data.</text>
</comment>
<proteinExistence type="predicted"/>
<organism evidence="1 2">
    <name type="scientific">Diversispora epigaea</name>
    <dbReference type="NCBI Taxonomy" id="1348612"/>
    <lineage>
        <taxon>Eukaryota</taxon>
        <taxon>Fungi</taxon>
        <taxon>Fungi incertae sedis</taxon>
        <taxon>Mucoromycota</taxon>
        <taxon>Glomeromycotina</taxon>
        <taxon>Glomeromycetes</taxon>
        <taxon>Diversisporales</taxon>
        <taxon>Diversisporaceae</taxon>
        <taxon>Diversispora</taxon>
    </lineage>
</organism>
<dbReference type="EMBL" id="PQFF01000267">
    <property type="protein sequence ID" value="RHZ68812.1"/>
    <property type="molecule type" value="Genomic_DNA"/>
</dbReference>
<protein>
    <submittedName>
        <fullName evidence="1">Uncharacterized protein</fullName>
    </submittedName>
</protein>
<sequence length="375" mass="44295">MEPHLINKNTLEKNISLYFSNYSKESGDEKVKIFEESDKESDIFGELPKIELFKFNKENYINIQIALENEIVNQLSDENKNFENQKILLVPSPLLLFLTTPMKKINKLSYILDPTIYKNFSPCVLINCFNNKLQTCSQITNVKNICQLVRTWQIDENNIWEKNIQIPCIGLYTCDVIHKYQGIFKIVFNNTLTVRYICNNCYESYGGHINHWTVPILNLLFTSFEIPLKYEYYNPKNNTRYSNDFNNLSLFLITILSKLPKNFFLKSLLIFNNTLTVRYICNNCYESYGGHINHWTVPILNLLFTSFEIPLKYEYYNPKNNTRYSNDFNNLSLFLITILSKLPKNFFLKSLLSINLKLLLNEIDINLKLEWIDEK</sequence>
<name>A0A397I0T9_9GLOM</name>
<reference evidence="1 2" key="1">
    <citation type="submission" date="2018-08" db="EMBL/GenBank/DDBJ databases">
        <title>Genome and evolution of the arbuscular mycorrhizal fungus Diversispora epigaea (formerly Glomus versiforme) and its bacterial endosymbionts.</title>
        <authorList>
            <person name="Sun X."/>
            <person name="Fei Z."/>
            <person name="Harrison M."/>
        </authorList>
    </citation>
    <scope>NUCLEOTIDE SEQUENCE [LARGE SCALE GENOMIC DNA]</scope>
    <source>
        <strain evidence="1 2">IT104</strain>
    </source>
</reference>
<gene>
    <name evidence="1" type="ORF">Glove_293g8</name>
</gene>
<dbReference type="OrthoDB" id="2392358at2759"/>
<evidence type="ECO:0000313" key="2">
    <source>
        <dbReference type="Proteomes" id="UP000266861"/>
    </source>
</evidence>
<keyword evidence="2" id="KW-1185">Reference proteome</keyword>